<reference evidence="9" key="3">
    <citation type="submission" date="2025-09" db="UniProtKB">
        <authorList>
            <consortium name="Ensembl"/>
        </authorList>
    </citation>
    <scope>IDENTIFICATION</scope>
</reference>
<evidence type="ECO:0000256" key="2">
    <source>
        <dbReference type="ARBA" id="ARBA00023125"/>
    </source>
</evidence>
<evidence type="ECO:0000313" key="9">
    <source>
        <dbReference type="Ensembl" id="ENSDCDP00010014119.1"/>
    </source>
</evidence>
<dbReference type="GO" id="GO:0005634">
    <property type="term" value="C:nucleus"/>
    <property type="evidence" value="ECO:0007669"/>
    <property type="project" value="UniProtKB-UniRule"/>
</dbReference>
<keyword evidence="10" id="KW-1185">Reference proteome</keyword>
<keyword evidence="3" id="KW-0804">Transcription</keyword>
<evidence type="ECO:0000256" key="5">
    <source>
        <dbReference type="PROSITE-ProRule" id="PRU00267"/>
    </source>
</evidence>
<feature type="region of interest" description="Disordered" evidence="6">
    <location>
        <begin position="214"/>
        <end position="308"/>
    </location>
</feature>
<dbReference type="GeneID" id="114803416"/>
<sequence>MAALISAYSSWPESFECSAGDGEVSDGHRAPAEKATEPRIRRPMNAFMVWAKDERKRLAVQNPDLHNAELSKMLGKSWKALTPPQKRPYVEEAERLRVQHMQDYPNYKYRPRRKKQLKRICKRVDPGFLLGGLAPDQNTLPDHRSCCHPVDKDEEGGVSSNGSGFSSPTLPGVRVFRDPATSSGSFDTYPYGLPTPPEMSPLDAVEHAEHQTFYPSPVPVSSSSATACPEERRLPPGHMGSPPPPYHSEYSQQGPTTHLGHHISMSHQLSYYSPPFPQVHHHHHHHHHPHSLQGHLGQLSPPPEQGQLESLDQLSQAELLGEVDRDEFDQYLNSTGGYHGEPSSMTVTGHIQVTATTSCTSSGSSTENSLISVLADATAAYYNNYGIS</sequence>
<keyword evidence="2 5" id="KW-0238">DNA-binding</keyword>
<dbReference type="Ensembl" id="ENSDCDT00010014887.1">
    <property type="protein sequence ID" value="ENSDCDP00010014119.1"/>
    <property type="gene ID" value="ENSDCDG00010006487.1"/>
</dbReference>
<dbReference type="InterPro" id="IPR050140">
    <property type="entry name" value="SRY-related_HMG-box_TF-like"/>
</dbReference>
<dbReference type="Pfam" id="PF12067">
    <property type="entry name" value="Sox17_18_mid"/>
    <property type="match status" value="1"/>
</dbReference>
<reference evidence="9 10" key="1">
    <citation type="submission" date="2020-06" db="EMBL/GenBank/DDBJ databases">
        <authorList>
            <consortium name="Wellcome Sanger Institute Data Sharing"/>
        </authorList>
    </citation>
    <scope>NUCLEOTIDE SEQUENCE [LARGE SCALE GENOMIC DNA]</scope>
</reference>
<dbReference type="SMART" id="SM00398">
    <property type="entry name" value="HMG"/>
    <property type="match status" value="1"/>
</dbReference>
<feature type="compositionally biased region" description="Low complexity" evidence="6">
    <location>
        <begin position="157"/>
        <end position="167"/>
    </location>
</feature>
<dbReference type="InterPro" id="IPR021934">
    <property type="entry name" value="Sox_C"/>
</dbReference>
<dbReference type="CTD" id="83595"/>
<dbReference type="PROSITE" id="PS51516">
    <property type="entry name" value="SOX_C"/>
    <property type="match status" value="1"/>
</dbReference>
<evidence type="ECO:0000256" key="6">
    <source>
        <dbReference type="SAM" id="MobiDB-lite"/>
    </source>
</evidence>
<dbReference type="SUPFAM" id="SSF47095">
    <property type="entry name" value="HMG-box"/>
    <property type="match status" value="1"/>
</dbReference>
<protein>
    <submittedName>
        <fullName evidence="9">Uncharacterized protein</fullName>
    </submittedName>
</protein>
<gene>
    <name evidence="9" type="primary">sox7</name>
</gene>
<dbReference type="Pfam" id="PF00505">
    <property type="entry name" value="HMG_box"/>
    <property type="match status" value="1"/>
</dbReference>
<evidence type="ECO:0000256" key="3">
    <source>
        <dbReference type="ARBA" id="ARBA00023163"/>
    </source>
</evidence>
<dbReference type="InterPro" id="IPR009071">
    <property type="entry name" value="HMG_box_dom"/>
</dbReference>
<feature type="compositionally biased region" description="Basic and acidic residues" evidence="6">
    <location>
        <begin position="25"/>
        <end position="38"/>
    </location>
</feature>
<dbReference type="FunFam" id="1.10.30.10:FF:000008">
    <property type="entry name" value="transcription factor SOX-7"/>
    <property type="match status" value="1"/>
</dbReference>
<reference evidence="9" key="2">
    <citation type="submission" date="2025-08" db="UniProtKB">
        <authorList>
            <consortium name="Ensembl"/>
        </authorList>
    </citation>
    <scope>IDENTIFICATION</scope>
</reference>
<feature type="region of interest" description="Disordered" evidence="6">
    <location>
        <begin position="13"/>
        <end position="38"/>
    </location>
</feature>
<dbReference type="AlphaFoldDB" id="A0AAY4AZB4"/>
<organism evidence="9 10">
    <name type="scientific">Denticeps clupeoides</name>
    <name type="common">denticle herring</name>
    <dbReference type="NCBI Taxonomy" id="299321"/>
    <lineage>
        <taxon>Eukaryota</taxon>
        <taxon>Metazoa</taxon>
        <taxon>Chordata</taxon>
        <taxon>Craniata</taxon>
        <taxon>Vertebrata</taxon>
        <taxon>Euteleostomi</taxon>
        <taxon>Actinopterygii</taxon>
        <taxon>Neopterygii</taxon>
        <taxon>Teleostei</taxon>
        <taxon>Clupei</taxon>
        <taxon>Clupeiformes</taxon>
        <taxon>Denticipitoidei</taxon>
        <taxon>Denticipitidae</taxon>
        <taxon>Denticeps</taxon>
    </lineage>
</organism>
<keyword evidence="1" id="KW-0805">Transcription regulation</keyword>
<dbReference type="CDD" id="cd22046">
    <property type="entry name" value="HMG-box_SoxF_SOX7"/>
    <property type="match status" value="1"/>
</dbReference>
<dbReference type="RefSeq" id="XP_028858779.1">
    <property type="nucleotide sequence ID" value="XM_029002946.1"/>
</dbReference>
<dbReference type="PANTHER" id="PTHR10270:SF210">
    <property type="entry name" value="TRANSCRIPTION FACTOR SOX-7"/>
    <property type="match status" value="1"/>
</dbReference>
<dbReference type="Gene3D" id="1.10.30.10">
    <property type="entry name" value="High mobility group box domain"/>
    <property type="match status" value="1"/>
</dbReference>
<feature type="DNA-binding region" description="HMG box" evidence="5">
    <location>
        <begin position="40"/>
        <end position="108"/>
    </location>
</feature>
<evidence type="ECO:0000313" key="10">
    <source>
        <dbReference type="Proteomes" id="UP000694580"/>
    </source>
</evidence>
<evidence type="ECO:0000256" key="4">
    <source>
        <dbReference type="ARBA" id="ARBA00023242"/>
    </source>
</evidence>
<accession>A0AAY4AZB4</accession>
<feature type="compositionally biased region" description="Basic residues" evidence="6">
    <location>
        <begin position="279"/>
        <end position="290"/>
    </location>
</feature>
<dbReference type="GO" id="GO:0030154">
    <property type="term" value="P:cell differentiation"/>
    <property type="evidence" value="ECO:0007669"/>
    <property type="project" value="TreeGrafter"/>
</dbReference>
<dbReference type="InterPro" id="IPR033392">
    <property type="entry name" value="Sox7/17/18_central"/>
</dbReference>
<dbReference type="GO" id="GO:0000978">
    <property type="term" value="F:RNA polymerase II cis-regulatory region sequence-specific DNA binding"/>
    <property type="evidence" value="ECO:0007669"/>
    <property type="project" value="TreeGrafter"/>
</dbReference>
<evidence type="ECO:0000259" key="8">
    <source>
        <dbReference type="PROSITE" id="PS51516"/>
    </source>
</evidence>
<dbReference type="Proteomes" id="UP000694580">
    <property type="component" value="Chromosome 14"/>
</dbReference>
<feature type="domain" description="HMG box" evidence="7">
    <location>
        <begin position="40"/>
        <end position="108"/>
    </location>
</feature>
<dbReference type="PROSITE" id="PS50118">
    <property type="entry name" value="HMG_BOX_2"/>
    <property type="match status" value="1"/>
</dbReference>
<feature type="region of interest" description="Disordered" evidence="6">
    <location>
        <begin position="152"/>
        <end position="171"/>
    </location>
</feature>
<dbReference type="GeneTree" id="ENSGT00940000161092"/>
<dbReference type="GO" id="GO:0001228">
    <property type="term" value="F:DNA-binding transcription activator activity, RNA polymerase II-specific"/>
    <property type="evidence" value="ECO:0007669"/>
    <property type="project" value="TreeGrafter"/>
</dbReference>
<evidence type="ECO:0000256" key="1">
    <source>
        <dbReference type="ARBA" id="ARBA00023015"/>
    </source>
</evidence>
<keyword evidence="4 5" id="KW-0539">Nucleus</keyword>
<name>A0AAY4AZB4_9TELE</name>
<evidence type="ECO:0000259" key="7">
    <source>
        <dbReference type="PROSITE" id="PS50118"/>
    </source>
</evidence>
<dbReference type="InterPro" id="IPR036910">
    <property type="entry name" value="HMG_box_dom_sf"/>
</dbReference>
<feature type="domain" description="Sox C-terminal" evidence="8">
    <location>
        <begin position="232"/>
        <end position="388"/>
    </location>
</feature>
<dbReference type="PANTHER" id="PTHR10270">
    <property type="entry name" value="SOX TRANSCRIPTION FACTOR"/>
    <property type="match status" value="1"/>
</dbReference>
<proteinExistence type="predicted"/>